<dbReference type="InterPro" id="IPR025857">
    <property type="entry name" value="MacB_PCD"/>
</dbReference>
<dbReference type="AlphaFoldDB" id="A0A5N1J5Y3"/>
<protein>
    <submittedName>
        <fullName evidence="10">FtsX-like permease family protein</fullName>
    </submittedName>
</protein>
<evidence type="ECO:0000256" key="3">
    <source>
        <dbReference type="ARBA" id="ARBA00022692"/>
    </source>
</evidence>
<keyword evidence="11" id="KW-1185">Reference proteome</keyword>
<evidence type="ECO:0000259" key="9">
    <source>
        <dbReference type="Pfam" id="PF12704"/>
    </source>
</evidence>
<dbReference type="GO" id="GO:0022857">
    <property type="term" value="F:transmembrane transporter activity"/>
    <property type="evidence" value="ECO:0007669"/>
    <property type="project" value="TreeGrafter"/>
</dbReference>
<dbReference type="GO" id="GO:0005886">
    <property type="term" value="C:plasma membrane"/>
    <property type="evidence" value="ECO:0007669"/>
    <property type="project" value="UniProtKB-SubCell"/>
</dbReference>
<evidence type="ECO:0000259" key="8">
    <source>
        <dbReference type="Pfam" id="PF02687"/>
    </source>
</evidence>
<organism evidence="10 11">
    <name type="scientific">Adhaeribacter soli</name>
    <dbReference type="NCBI Taxonomy" id="2607655"/>
    <lineage>
        <taxon>Bacteria</taxon>
        <taxon>Pseudomonadati</taxon>
        <taxon>Bacteroidota</taxon>
        <taxon>Cytophagia</taxon>
        <taxon>Cytophagales</taxon>
        <taxon>Hymenobacteraceae</taxon>
        <taxon>Adhaeribacter</taxon>
    </lineage>
</organism>
<comment type="caution">
    <text evidence="10">The sequence shown here is derived from an EMBL/GenBank/DDBJ whole genome shotgun (WGS) entry which is preliminary data.</text>
</comment>
<evidence type="ECO:0000256" key="7">
    <source>
        <dbReference type="SAM" id="Phobius"/>
    </source>
</evidence>
<feature type="transmembrane region" description="Helical" evidence="7">
    <location>
        <begin position="290"/>
        <end position="313"/>
    </location>
</feature>
<evidence type="ECO:0000256" key="4">
    <source>
        <dbReference type="ARBA" id="ARBA00022989"/>
    </source>
</evidence>
<feature type="transmembrane region" description="Helical" evidence="7">
    <location>
        <begin position="340"/>
        <end position="363"/>
    </location>
</feature>
<comment type="similarity">
    <text evidence="6">Belongs to the ABC-4 integral membrane protein family.</text>
</comment>
<evidence type="ECO:0000313" key="11">
    <source>
        <dbReference type="Proteomes" id="UP000326570"/>
    </source>
</evidence>
<name>A0A5N1J5Y3_9BACT</name>
<feature type="domain" description="ABC3 transporter permease C-terminal" evidence="8">
    <location>
        <begin position="291"/>
        <end position="405"/>
    </location>
</feature>
<evidence type="ECO:0000313" key="10">
    <source>
        <dbReference type="EMBL" id="KAA9346124.1"/>
    </source>
</evidence>
<dbReference type="InterPro" id="IPR050250">
    <property type="entry name" value="Macrolide_Exporter_MacB"/>
</dbReference>
<evidence type="ECO:0000256" key="6">
    <source>
        <dbReference type="ARBA" id="ARBA00038076"/>
    </source>
</evidence>
<comment type="subcellular location">
    <subcellularLocation>
        <location evidence="1">Cell membrane</location>
        <topology evidence="1">Multi-pass membrane protein</topology>
    </subcellularLocation>
</comment>
<proteinExistence type="inferred from homology"/>
<reference evidence="10 11" key="1">
    <citation type="submission" date="2019-09" db="EMBL/GenBank/DDBJ databases">
        <title>Genome sequence of Adhaeribacter sp. M2.</title>
        <authorList>
            <person name="Srinivasan S."/>
        </authorList>
    </citation>
    <scope>NUCLEOTIDE SEQUENCE [LARGE SCALE GENOMIC DNA]</scope>
    <source>
        <strain evidence="10 11">M2</strain>
    </source>
</reference>
<dbReference type="Pfam" id="PF12704">
    <property type="entry name" value="MacB_PCD"/>
    <property type="match status" value="1"/>
</dbReference>
<evidence type="ECO:0000256" key="1">
    <source>
        <dbReference type="ARBA" id="ARBA00004651"/>
    </source>
</evidence>
<sequence>MDLTENIKESLRAIQGNLLRTVLTALIVATGIMSLVGILTAVDSIKYSVGETFSSLGANSFDIRAKGYQNRRHRGGKSEKVYPPISFFQATQYQRYYGDKARISLATSITGAATVKYNQVKTNPNTVVVGGDENYLANENYNLQEGRPFSSFELENGTDVAIIGSEIKSKLFRNLNPISKTVTFLGRHFKVVGVLEPSGSSMGGRGSDRMVLIPLETANRIPTNQELTYSIKTAVPNAEQLEYLMGEATGIMRNVRQDKPGQEDSFEITRSDSMLKTLDDISGFMKVGGFLIGFITLLGAAIGLMNILMVSVTERTREIGIRKALGATAQKIRQQFLIEAIVICLLGGIAGIIMGVGIGNLIASAISEGAFMVPWLWVFVGLIVCITVGVISGWYPAFKASKLDPIEALRYE</sequence>
<dbReference type="Pfam" id="PF02687">
    <property type="entry name" value="FtsX"/>
    <property type="match status" value="1"/>
</dbReference>
<keyword evidence="2" id="KW-1003">Cell membrane</keyword>
<evidence type="ECO:0000256" key="5">
    <source>
        <dbReference type="ARBA" id="ARBA00023136"/>
    </source>
</evidence>
<gene>
    <name evidence="10" type="ORF">F0P94_03310</name>
</gene>
<dbReference type="Proteomes" id="UP000326570">
    <property type="component" value="Unassembled WGS sequence"/>
</dbReference>
<feature type="transmembrane region" description="Helical" evidence="7">
    <location>
        <begin position="375"/>
        <end position="395"/>
    </location>
</feature>
<dbReference type="PANTHER" id="PTHR30572">
    <property type="entry name" value="MEMBRANE COMPONENT OF TRANSPORTER-RELATED"/>
    <property type="match status" value="1"/>
</dbReference>
<dbReference type="PANTHER" id="PTHR30572:SF4">
    <property type="entry name" value="ABC TRANSPORTER PERMEASE YTRF"/>
    <property type="match status" value="1"/>
</dbReference>
<keyword evidence="5 7" id="KW-0472">Membrane</keyword>
<feature type="domain" description="MacB-like periplasmic core" evidence="9">
    <location>
        <begin position="21"/>
        <end position="233"/>
    </location>
</feature>
<keyword evidence="4 7" id="KW-1133">Transmembrane helix</keyword>
<evidence type="ECO:0000256" key="2">
    <source>
        <dbReference type="ARBA" id="ARBA00022475"/>
    </source>
</evidence>
<dbReference type="InterPro" id="IPR003838">
    <property type="entry name" value="ABC3_permease_C"/>
</dbReference>
<feature type="transmembrane region" description="Helical" evidence="7">
    <location>
        <begin position="21"/>
        <end position="42"/>
    </location>
</feature>
<accession>A0A5N1J5Y3</accession>
<dbReference type="EMBL" id="VTWT01000001">
    <property type="protein sequence ID" value="KAA9346124.1"/>
    <property type="molecule type" value="Genomic_DNA"/>
</dbReference>
<dbReference type="RefSeq" id="WP_150902267.1">
    <property type="nucleotide sequence ID" value="NZ_VTWT01000001.1"/>
</dbReference>
<keyword evidence="3 7" id="KW-0812">Transmembrane</keyword>